<dbReference type="AlphaFoldDB" id="A0A4P6MR52"/>
<sequence length="502" mass="53235">MTEQTDGSGVEISLPGVLAASLSMLSAARPEGLSEAELLEVVSLLEATKGAAAALQARATAMFVEDRDERIARDRADGVVSAREASCRRRAARAELALARRCAPGQADRHVGLAKALVHDLPYTMAALTAGELSEWRATIVARETACLSHEDRVEADRRLAGCLRSVGDRELAAAAHRASADLDAEAFVRRRRKAAASRNVSVRPAADGMAWLSILGPLADVVGAFAALKKAEQSRYVATGDPAVDAARASDERGRGAWMADTALELLSGRTEGQVQPVEVGLVMREEAIVRTGEGSDGSVFFRSGNGRDFTGAGGRDEVEVPGWGAMPGEMAREHLLRLCDAGTATWLRRLWTAPGGTNLVAMDSKRRLFSGVLRQLIELRDATCRVPFCGAPIRDIDHVRPHARGGETSAANAMSDCQGHNLVKEAPGWRAEVTSTGLDPGGGPHEVTLTTPTGSEYICTAPPLLGHGRPHPPPPRSAPALVPDLMWSPVETHLASMFAA</sequence>
<keyword evidence="2" id="KW-0378">Hydrolase</keyword>
<keyword evidence="3" id="KW-1185">Reference proteome</keyword>
<dbReference type="RefSeq" id="WP_130629337.1">
    <property type="nucleotide sequence ID" value="NZ_CP036164.1"/>
</dbReference>
<dbReference type="InterPro" id="IPR003615">
    <property type="entry name" value="HNH_nuc"/>
</dbReference>
<name>A0A4P6MR52_9MICO</name>
<feature type="domain" description="HNH nuclease" evidence="1">
    <location>
        <begin position="374"/>
        <end position="424"/>
    </location>
</feature>
<dbReference type="Pfam" id="PF02720">
    <property type="entry name" value="DUF222"/>
    <property type="match status" value="1"/>
</dbReference>
<proteinExistence type="predicted"/>
<evidence type="ECO:0000259" key="1">
    <source>
        <dbReference type="SMART" id="SM00507"/>
    </source>
</evidence>
<dbReference type="OrthoDB" id="5241234at2"/>
<dbReference type="SMART" id="SM00507">
    <property type="entry name" value="HNHc"/>
    <property type="match status" value="1"/>
</dbReference>
<reference evidence="2 3" key="1">
    <citation type="submission" date="2019-02" db="EMBL/GenBank/DDBJ databases">
        <title>Genomic data mining of an Antarctic deep-sea actinobacterium, Janibacterlimosus P3-3-X1.</title>
        <authorList>
            <person name="Liao L."/>
            <person name="Chen B."/>
        </authorList>
    </citation>
    <scope>NUCLEOTIDE SEQUENCE [LARGE SCALE GENOMIC DNA]</scope>
    <source>
        <strain evidence="2 3">P3-3-X1</strain>
    </source>
</reference>
<organism evidence="2 3">
    <name type="scientific">Janibacter limosus</name>
    <dbReference type="NCBI Taxonomy" id="53458"/>
    <lineage>
        <taxon>Bacteria</taxon>
        <taxon>Bacillati</taxon>
        <taxon>Actinomycetota</taxon>
        <taxon>Actinomycetes</taxon>
        <taxon>Micrococcales</taxon>
        <taxon>Intrasporangiaceae</taxon>
        <taxon>Janibacter</taxon>
    </lineage>
</organism>
<dbReference type="GO" id="GO:0004519">
    <property type="term" value="F:endonuclease activity"/>
    <property type="evidence" value="ECO:0007669"/>
    <property type="project" value="UniProtKB-KW"/>
</dbReference>
<dbReference type="KEGG" id="jli:EXU32_07475"/>
<accession>A0A4P6MR52</accession>
<gene>
    <name evidence="2" type="ORF">EXU32_07475</name>
</gene>
<keyword evidence="2" id="KW-0540">Nuclease</keyword>
<dbReference type="EMBL" id="CP036164">
    <property type="protein sequence ID" value="QBF46111.1"/>
    <property type="molecule type" value="Genomic_DNA"/>
</dbReference>
<dbReference type="InterPro" id="IPR003870">
    <property type="entry name" value="DUF222"/>
</dbReference>
<dbReference type="Proteomes" id="UP000290408">
    <property type="component" value="Chromosome"/>
</dbReference>
<protein>
    <submittedName>
        <fullName evidence="2">HNH endonuclease</fullName>
    </submittedName>
</protein>
<evidence type="ECO:0000313" key="3">
    <source>
        <dbReference type="Proteomes" id="UP000290408"/>
    </source>
</evidence>
<keyword evidence="2" id="KW-0255">Endonuclease</keyword>
<evidence type="ECO:0000313" key="2">
    <source>
        <dbReference type="EMBL" id="QBF46111.1"/>
    </source>
</evidence>